<dbReference type="Gene3D" id="1.10.1410.10">
    <property type="match status" value="1"/>
</dbReference>
<dbReference type="SUPFAM" id="SSF81631">
    <property type="entry name" value="PAP/OAS1 substrate-binding domain"/>
    <property type="match status" value="1"/>
</dbReference>
<name>A0A0D2J501_9CHLO</name>
<dbReference type="InterPro" id="IPR054708">
    <property type="entry name" value="MTPAP-like_central"/>
</dbReference>
<dbReference type="GeneID" id="25730379"/>
<dbReference type="Proteomes" id="UP000054498">
    <property type="component" value="Unassembled WGS sequence"/>
</dbReference>
<evidence type="ECO:0000313" key="4">
    <source>
        <dbReference type="Proteomes" id="UP000054498"/>
    </source>
</evidence>
<dbReference type="Pfam" id="PF22600">
    <property type="entry name" value="MTPAP-like_central"/>
    <property type="match status" value="1"/>
</dbReference>
<feature type="domain" description="Poly(A) RNA polymerase mitochondrial-like central palm" evidence="2">
    <location>
        <begin position="193"/>
        <end position="336"/>
    </location>
</feature>
<dbReference type="OrthoDB" id="273917at2759"/>
<dbReference type="InterPro" id="IPR043519">
    <property type="entry name" value="NT_sf"/>
</dbReference>
<sequence>MAHVCRLHDLNQQGREPRGRVAGGAASAPDVGGMRRALWPAALLARHHARFLPRSAAAAAVAAACSASLSAHGPACPQQISWQGALLCQRRKQQHAQLWDPLCRGGRRGIAMAATPEVSTAEAGYLPQQDQEEAPNGQQQQQQQDQQQQPQQQQVAQQQQPAAGAGGDAAAAAAAATQQGKAAARREPRYSPLHHNIEEFCRRVVPTQEERAAKQRIVEAVKASTRKGLEGMQLPDGARVKVQPFGSFVSGLSTWNSDVDIVVSGLVTPSRLTGGFGQADKRFVIKILDRVAKELRRSRRVDVRSLVIIRTARIPIIKLQTGYQSGSVVADVSLGDESGPAAARYVTQQIAAYPPLAPLVLVLKVYLRRCGLNEVANGGLSSYSLTLMVLAHLQEEIKAGNDVFDLGEALYSFLVRYGEEFDYGADAVSVASGGVVPKMALGGGSYYSMSSDSFDDDEGGGGGGRSARDRLMVDDPLTGRDISGGTYRVDDLRLAFGRAARRLETLAQKQRRDATTNYLQVCGVPGLGYFGGG</sequence>
<dbReference type="SUPFAM" id="SSF81995">
    <property type="entry name" value="beta-sandwich domain of Sec23/24"/>
    <property type="match status" value="1"/>
</dbReference>
<keyword evidence="4" id="KW-1185">Reference proteome</keyword>
<reference evidence="3 4" key="1">
    <citation type="journal article" date="2013" name="BMC Genomics">
        <title>Reconstruction of the lipid metabolism for the microalga Monoraphidium neglectum from its genome sequence reveals characteristics suitable for biofuel production.</title>
        <authorList>
            <person name="Bogen C."/>
            <person name="Al-Dilaimi A."/>
            <person name="Albersmeier A."/>
            <person name="Wichmann J."/>
            <person name="Grundmann M."/>
            <person name="Rupp O."/>
            <person name="Lauersen K.J."/>
            <person name="Blifernez-Klassen O."/>
            <person name="Kalinowski J."/>
            <person name="Goesmann A."/>
            <person name="Mussgnug J.H."/>
            <person name="Kruse O."/>
        </authorList>
    </citation>
    <scope>NUCLEOTIDE SEQUENCE [LARGE SCALE GENOMIC DNA]</scope>
    <source>
        <strain evidence="3 4">SAG 48.87</strain>
    </source>
</reference>
<dbReference type="GO" id="GO:0031123">
    <property type="term" value="P:RNA 3'-end processing"/>
    <property type="evidence" value="ECO:0007669"/>
    <property type="project" value="TreeGrafter"/>
</dbReference>
<protein>
    <submittedName>
        <fullName evidence="3">Poly(A) polymerase</fullName>
    </submittedName>
</protein>
<dbReference type="GO" id="GO:0031499">
    <property type="term" value="C:TRAMP complex"/>
    <property type="evidence" value="ECO:0007669"/>
    <property type="project" value="TreeGrafter"/>
</dbReference>
<proteinExistence type="predicted"/>
<dbReference type="InterPro" id="IPR045862">
    <property type="entry name" value="Trf4-like"/>
</dbReference>
<dbReference type="EMBL" id="KK103762">
    <property type="protein sequence ID" value="KIY94997.1"/>
    <property type="molecule type" value="Genomic_DNA"/>
</dbReference>
<dbReference type="CDD" id="cd05402">
    <property type="entry name" value="NT_PAP_TUTase"/>
    <property type="match status" value="1"/>
</dbReference>
<dbReference type="GO" id="GO:1990817">
    <property type="term" value="F:poly(A) RNA polymerase activity"/>
    <property type="evidence" value="ECO:0007669"/>
    <property type="project" value="InterPro"/>
</dbReference>
<dbReference type="PANTHER" id="PTHR23092:SF15">
    <property type="entry name" value="INACTIVE NON-CANONICAL POLY(A) RNA POLYMERASE PROTEIN TRF4-2-RELATED"/>
    <property type="match status" value="1"/>
</dbReference>
<dbReference type="Gene3D" id="3.30.460.10">
    <property type="entry name" value="Beta Polymerase, domain 2"/>
    <property type="match status" value="1"/>
</dbReference>
<dbReference type="RefSeq" id="XP_013894017.1">
    <property type="nucleotide sequence ID" value="XM_014038563.1"/>
</dbReference>
<feature type="compositionally biased region" description="Low complexity" evidence="1">
    <location>
        <begin position="134"/>
        <end position="182"/>
    </location>
</feature>
<dbReference type="KEGG" id="mng:MNEG_12964"/>
<evidence type="ECO:0000313" key="3">
    <source>
        <dbReference type="EMBL" id="KIY94997.1"/>
    </source>
</evidence>
<dbReference type="SUPFAM" id="SSF81301">
    <property type="entry name" value="Nucleotidyltransferase"/>
    <property type="match status" value="1"/>
</dbReference>
<dbReference type="GO" id="GO:0003729">
    <property type="term" value="F:mRNA binding"/>
    <property type="evidence" value="ECO:0007669"/>
    <property type="project" value="TreeGrafter"/>
</dbReference>
<dbReference type="PANTHER" id="PTHR23092">
    <property type="entry name" value="POLY(A) RNA POLYMERASE"/>
    <property type="match status" value="1"/>
</dbReference>
<organism evidence="3 4">
    <name type="scientific">Monoraphidium neglectum</name>
    <dbReference type="NCBI Taxonomy" id="145388"/>
    <lineage>
        <taxon>Eukaryota</taxon>
        <taxon>Viridiplantae</taxon>
        <taxon>Chlorophyta</taxon>
        <taxon>core chlorophytes</taxon>
        <taxon>Chlorophyceae</taxon>
        <taxon>CS clade</taxon>
        <taxon>Sphaeropleales</taxon>
        <taxon>Selenastraceae</taxon>
        <taxon>Monoraphidium</taxon>
    </lineage>
</organism>
<evidence type="ECO:0000256" key="1">
    <source>
        <dbReference type="SAM" id="MobiDB-lite"/>
    </source>
</evidence>
<feature type="region of interest" description="Disordered" evidence="1">
    <location>
        <begin position="130"/>
        <end position="191"/>
    </location>
</feature>
<dbReference type="GO" id="GO:0005730">
    <property type="term" value="C:nucleolus"/>
    <property type="evidence" value="ECO:0007669"/>
    <property type="project" value="TreeGrafter"/>
</dbReference>
<dbReference type="GO" id="GO:0043634">
    <property type="term" value="P:polyadenylation-dependent ncRNA catabolic process"/>
    <property type="evidence" value="ECO:0007669"/>
    <property type="project" value="TreeGrafter"/>
</dbReference>
<dbReference type="STRING" id="145388.A0A0D2J501"/>
<dbReference type="AlphaFoldDB" id="A0A0D2J501"/>
<accession>A0A0D2J501</accession>
<evidence type="ECO:0000259" key="2">
    <source>
        <dbReference type="Pfam" id="PF22600"/>
    </source>
</evidence>
<gene>
    <name evidence="3" type="ORF">MNEG_12964</name>
</gene>